<dbReference type="GO" id="GO:0003677">
    <property type="term" value="F:DNA binding"/>
    <property type="evidence" value="ECO:0007669"/>
    <property type="project" value="UniProtKB-UniRule"/>
</dbReference>
<evidence type="ECO:0000256" key="1">
    <source>
        <dbReference type="ARBA" id="ARBA00023125"/>
    </source>
</evidence>
<sequence>MLGGEEVKKQEILAAAILQYSKYGYQGATMKKIADEVGIKPASIYFFFENKEALFIAAFQEISENHHNAMEKVLESHIHEPVNRIFSAVLRGIVDHHTFHQAETSAYISLVTAPIPSIKTHIQKYMLDFDNWMLESLESALMKTYPSIQTFEMDSIIKQFVLLANGVFWGINIYDSDYLEEQVQAADEIIQSIFLQLDRNYGLPQLK</sequence>
<comment type="caution">
    <text evidence="4">The sequence shown here is derived from an EMBL/GenBank/DDBJ whole genome shotgun (WGS) entry which is preliminary data.</text>
</comment>
<name>A0A365L6X1_9BACL</name>
<evidence type="ECO:0000259" key="3">
    <source>
        <dbReference type="PROSITE" id="PS50977"/>
    </source>
</evidence>
<dbReference type="InterPro" id="IPR001647">
    <property type="entry name" value="HTH_TetR"/>
</dbReference>
<keyword evidence="1 2" id="KW-0238">DNA-binding</keyword>
<dbReference type="PANTHER" id="PTHR43479:SF11">
    <property type="entry name" value="ACREF_ENVCD OPERON REPRESSOR-RELATED"/>
    <property type="match status" value="1"/>
</dbReference>
<dbReference type="EMBL" id="QLZR01000001">
    <property type="protein sequence ID" value="RAZ81123.1"/>
    <property type="molecule type" value="Genomic_DNA"/>
</dbReference>
<feature type="DNA-binding region" description="H-T-H motif" evidence="2">
    <location>
        <begin position="29"/>
        <end position="48"/>
    </location>
</feature>
<dbReference type="PRINTS" id="PR00455">
    <property type="entry name" value="HTHTETR"/>
</dbReference>
<keyword evidence="5" id="KW-1185">Reference proteome</keyword>
<feature type="domain" description="HTH tetR-type" evidence="3">
    <location>
        <begin position="6"/>
        <end position="66"/>
    </location>
</feature>
<proteinExistence type="predicted"/>
<reference evidence="4 5" key="1">
    <citation type="submission" date="2018-06" db="EMBL/GenBank/DDBJ databases">
        <title>The draft genome sequences of strains SCU63 and S1.</title>
        <authorList>
            <person name="Gan L."/>
        </authorList>
    </citation>
    <scope>NUCLEOTIDE SEQUENCE [LARGE SCALE GENOMIC DNA]</scope>
    <source>
        <strain evidence="4 5">SCU63</strain>
    </source>
</reference>
<dbReference type="PROSITE" id="PS50977">
    <property type="entry name" value="HTH_TETR_2"/>
    <property type="match status" value="1"/>
</dbReference>
<evidence type="ECO:0000313" key="5">
    <source>
        <dbReference type="Proteomes" id="UP000251002"/>
    </source>
</evidence>
<dbReference type="Proteomes" id="UP000251002">
    <property type="component" value="Unassembled WGS sequence"/>
</dbReference>
<dbReference type="AlphaFoldDB" id="A0A365L6X1"/>
<accession>A0A365L6X1</accession>
<dbReference type="SUPFAM" id="SSF46689">
    <property type="entry name" value="Homeodomain-like"/>
    <property type="match status" value="1"/>
</dbReference>
<dbReference type="PANTHER" id="PTHR43479">
    <property type="entry name" value="ACREF/ENVCD OPERON REPRESSOR-RELATED"/>
    <property type="match status" value="1"/>
</dbReference>
<dbReference type="InterPro" id="IPR050624">
    <property type="entry name" value="HTH-type_Tx_Regulator"/>
</dbReference>
<dbReference type="Gene3D" id="1.10.10.60">
    <property type="entry name" value="Homeodomain-like"/>
    <property type="match status" value="1"/>
</dbReference>
<protein>
    <recommendedName>
        <fullName evidence="3">HTH tetR-type domain-containing protein</fullName>
    </recommendedName>
</protein>
<organism evidence="4 5">
    <name type="scientific">Planococcus halotolerans</name>
    <dbReference type="NCBI Taxonomy" id="2233542"/>
    <lineage>
        <taxon>Bacteria</taxon>
        <taxon>Bacillati</taxon>
        <taxon>Bacillota</taxon>
        <taxon>Bacilli</taxon>
        <taxon>Bacillales</taxon>
        <taxon>Caryophanaceae</taxon>
        <taxon>Planococcus</taxon>
    </lineage>
</organism>
<dbReference type="Pfam" id="PF00440">
    <property type="entry name" value="TetR_N"/>
    <property type="match status" value="1"/>
</dbReference>
<gene>
    <name evidence="4" type="ORF">DP120_02230</name>
</gene>
<dbReference type="InterPro" id="IPR009057">
    <property type="entry name" value="Homeodomain-like_sf"/>
</dbReference>
<dbReference type="Gene3D" id="1.10.357.10">
    <property type="entry name" value="Tetracycline Repressor, domain 2"/>
    <property type="match status" value="1"/>
</dbReference>
<evidence type="ECO:0000256" key="2">
    <source>
        <dbReference type="PROSITE-ProRule" id="PRU00335"/>
    </source>
</evidence>
<evidence type="ECO:0000313" key="4">
    <source>
        <dbReference type="EMBL" id="RAZ81123.1"/>
    </source>
</evidence>